<dbReference type="InterPro" id="IPR006311">
    <property type="entry name" value="TAT_signal"/>
</dbReference>
<dbReference type="PROSITE" id="PS51379">
    <property type="entry name" value="4FE4S_FER_2"/>
    <property type="match status" value="3"/>
</dbReference>
<dbReference type="InterPro" id="IPR030948">
    <property type="entry name" value="TAT_var_transloc_signal_dom"/>
</dbReference>
<dbReference type="PROSITE" id="PS51318">
    <property type="entry name" value="TAT"/>
    <property type="match status" value="1"/>
</dbReference>
<reference evidence="3" key="1">
    <citation type="submission" date="2021-04" db="EMBL/GenBank/DDBJ databases">
        <title>Luteolibacter sp. 32A isolated from the skin of an Anderson's salamander (Ambystoma andersonii).</title>
        <authorList>
            <person name="Spergser J."/>
            <person name="Busse H.-J."/>
        </authorList>
    </citation>
    <scope>NUCLEOTIDE SEQUENCE</scope>
    <source>
        <strain evidence="3">32A</strain>
    </source>
</reference>
<dbReference type="PANTHER" id="PTHR42783:SF3">
    <property type="entry name" value="GLUTAMATE SYNTHASE [NADPH] SMALL CHAIN-RELATED"/>
    <property type="match status" value="1"/>
</dbReference>
<accession>A0A975G6U8</accession>
<dbReference type="Gene3D" id="3.30.70.20">
    <property type="match status" value="2"/>
</dbReference>
<sequence>MSKRIWQHPEVPAGEKTVSWRSVEQLEDTPAFRQWLTREFPRGAAEMSGEGDMETSRRSFLKLMGASTALAGFGMAACRRPESYIVPYAQAPEWIIPGKALYYASAMPRSGGATPLVVTTFEGRPTKVAPNSLHPDGDGTDAFAQASVLDLYSPSRSRTFAKNAKKATKADFQEALAALAKDKSAKIGFVFGADDSPTRSALARKLAAKFSAAKFYSYEALSPDAGIGAGVTLVPDFSKADRIVSLDHDFVGVDQSFPTAVFSDRRKPEGKDYKGKPDVSKMNRLYVVEGTYSLTGGMADHRLRVAPSQIAAVASQLASALRAGGSASSVLDGKQMEWILRLAEDLKENAGKSVVLAGPRQPAVVHQIALAINTTLGNIGAGKPLQAWQTEVAGTGTLADLKKDLDGGAVETVIFLTPSNPVYDAPADLDFAASVAKAKTSIHLGTRTDATAHAATWHVPAAHYLEQWSDARSANGAYTIVQPMILPLYPDCVSELELLIALLDDNGKLVNGEGEAEKGKVAPPSPAYDAVRETFGALGDKSDAAWKKLLRDGFLAGSKYATATPKAGSAAVQAIAAPTVGALEVVFATDSSVYDGRWIDNGWLQEVPDPVTKLAWDNAALISPKTAKELGIYDEIIQLETEHASVHPDGESGHRKAPLITLTVNGKSADFPVLVAFGQAENTIVLPLGYGQGFDKDDELARDTAKSGHVGLVGVNRGFDAYPLRTSATSYFATGATIAKTGKRYSLAVGQEHAAMYGRALAREISTMKDEEKGSFEEQLAGVAKQGNDAHAPPNVSLYKQEGSSTWHPDTANKEPHKNFSNTLLSDDLHQWGMAIDLSSCSGCNACVIACQAENNIPIVGKEQLAKGREMHWIRMDRYFAVDKDNSFDPDSPELIPQPVACVQCEAAPCETVCPVNATVHTEDGLNAMAYNRCIGTRYCANNCPYKARRFNYFDYNKRNPLVAHNLYRGPFGEKTVGEAPHLQRNPNVTVRMRGVMEKCTYCVQRLKDAKIRQKAGQKVETFASGKPSVDVKVTTETLRIPVDSVKVACQDACASGAITFGNLLDGDKSAMVRAKGIQRNYDLLNYIGTRPRTSYLARVKNPNDKMPDAKFVGKATIHMA</sequence>
<name>A0A975G6U8_9BACT</name>
<dbReference type="PANTHER" id="PTHR42783">
    <property type="entry name" value="GLUTAMATE SYNTHASE [NADPH] SMALL CHAIN"/>
    <property type="match status" value="1"/>
</dbReference>
<feature type="domain" description="4Fe-4S ferredoxin-type" evidence="2">
    <location>
        <begin position="832"/>
        <end position="862"/>
    </location>
</feature>
<keyword evidence="4" id="KW-1185">Reference proteome</keyword>
<dbReference type="SUPFAM" id="SSF53706">
    <property type="entry name" value="Formate dehydrogenase/DMSO reductase, domains 1-3"/>
    <property type="match status" value="1"/>
</dbReference>
<dbReference type="EMBL" id="CP073100">
    <property type="protein sequence ID" value="QUE49868.1"/>
    <property type="molecule type" value="Genomic_DNA"/>
</dbReference>
<dbReference type="CDD" id="cd02784">
    <property type="entry name" value="MopB_CT_PHLH"/>
    <property type="match status" value="1"/>
</dbReference>
<dbReference type="SUPFAM" id="SSF54862">
    <property type="entry name" value="4Fe-4S ferredoxins"/>
    <property type="match status" value="1"/>
</dbReference>
<gene>
    <name evidence="3" type="ORF">KBB96_13420</name>
</gene>
<feature type="region of interest" description="Disordered" evidence="1">
    <location>
        <begin position="800"/>
        <end position="819"/>
    </location>
</feature>
<evidence type="ECO:0000313" key="3">
    <source>
        <dbReference type="EMBL" id="QUE49868.1"/>
    </source>
</evidence>
<organism evidence="3 4">
    <name type="scientific">Luteolibacter ambystomatis</name>
    <dbReference type="NCBI Taxonomy" id="2824561"/>
    <lineage>
        <taxon>Bacteria</taxon>
        <taxon>Pseudomonadati</taxon>
        <taxon>Verrucomicrobiota</taxon>
        <taxon>Verrucomicrobiia</taxon>
        <taxon>Verrucomicrobiales</taxon>
        <taxon>Verrucomicrobiaceae</taxon>
        <taxon>Luteolibacter</taxon>
    </lineage>
</organism>
<dbReference type="AlphaFoldDB" id="A0A975G6U8"/>
<dbReference type="CDD" id="cd10551">
    <property type="entry name" value="PsrB"/>
    <property type="match status" value="1"/>
</dbReference>
<evidence type="ECO:0000313" key="4">
    <source>
        <dbReference type="Proteomes" id="UP000676169"/>
    </source>
</evidence>
<protein>
    <submittedName>
        <fullName evidence="3">TAT-variant-translocated molybdopterin oxidoreductase</fullName>
    </submittedName>
</protein>
<dbReference type="Proteomes" id="UP000676169">
    <property type="component" value="Chromosome"/>
</dbReference>
<dbReference type="NCBIfam" id="TIGR04519">
    <property type="entry name" value="MoCo_extend_TAT"/>
    <property type="match status" value="1"/>
</dbReference>
<dbReference type="Pfam" id="PF12838">
    <property type="entry name" value="Fer4_7"/>
    <property type="match status" value="1"/>
</dbReference>
<evidence type="ECO:0000259" key="2">
    <source>
        <dbReference type="PROSITE" id="PS51379"/>
    </source>
</evidence>
<feature type="domain" description="4Fe-4S ferredoxin-type" evidence="2">
    <location>
        <begin position="925"/>
        <end position="954"/>
    </location>
</feature>
<dbReference type="InterPro" id="IPR017896">
    <property type="entry name" value="4Fe4S_Fe-S-bd"/>
</dbReference>
<dbReference type="KEGG" id="lamb:KBB96_13420"/>
<proteinExistence type="predicted"/>
<evidence type="ECO:0000256" key="1">
    <source>
        <dbReference type="SAM" id="MobiDB-lite"/>
    </source>
</evidence>
<feature type="domain" description="4Fe-4S ferredoxin-type" evidence="2">
    <location>
        <begin position="891"/>
        <end position="924"/>
    </location>
</feature>